<evidence type="ECO:0000313" key="1">
    <source>
        <dbReference type="EMBL" id="GER57996.1"/>
    </source>
</evidence>
<evidence type="ECO:0000313" key="2">
    <source>
        <dbReference type="Proteomes" id="UP000326509"/>
    </source>
</evidence>
<sequence length="120" mass="15030">MISVIFHLKLNEMIPVVNRFLIHKYYNGVTVWPFVLMRHKALKDNLVFMNHEKIHLRQQIELLVLPFYIWYLLEFIVRLFQYKNWDLAYRNISFEREAYANEKDLNYIKKRPFWVFRNYL</sequence>
<keyword evidence="2" id="KW-1185">Reference proteome</keyword>
<dbReference type="AlphaFoldDB" id="A0A5J4ITW7"/>
<dbReference type="Proteomes" id="UP000326509">
    <property type="component" value="Unassembled WGS sequence"/>
</dbReference>
<gene>
    <name evidence="1" type="ORF">ULMA_01040</name>
</gene>
<accession>A0A5J4ITW7</accession>
<organism evidence="1 2">
    <name type="scientific">Patiriisocius marinus</name>
    <dbReference type="NCBI Taxonomy" id="1397112"/>
    <lineage>
        <taxon>Bacteria</taxon>
        <taxon>Pseudomonadati</taxon>
        <taxon>Bacteroidota</taxon>
        <taxon>Flavobacteriia</taxon>
        <taxon>Flavobacteriales</taxon>
        <taxon>Flavobacteriaceae</taxon>
        <taxon>Patiriisocius</taxon>
    </lineage>
</organism>
<name>A0A5J4ITW7_9FLAO</name>
<proteinExistence type="predicted"/>
<dbReference type="EMBL" id="BKCG01000001">
    <property type="protein sequence ID" value="GER57996.1"/>
    <property type="molecule type" value="Genomic_DNA"/>
</dbReference>
<reference evidence="1 2" key="1">
    <citation type="submission" date="2019-08" db="EMBL/GenBank/DDBJ databases">
        <title>Draft genome sequence of Ulvibacter marinus type strain NBRC 109484.</title>
        <authorList>
            <person name="Kawano K."/>
            <person name="Ushijima N."/>
            <person name="Kihara M."/>
            <person name="Itoh H."/>
        </authorList>
    </citation>
    <scope>NUCLEOTIDE SEQUENCE [LARGE SCALE GENOMIC DNA]</scope>
    <source>
        <strain evidence="1 2">NBRC 109484</strain>
    </source>
</reference>
<evidence type="ECO:0008006" key="3">
    <source>
        <dbReference type="Google" id="ProtNLM"/>
    </source>
</evidence>
<protein>
    <recommendedName>
        <fullName evidence="3">Peptidase M56 domain-containing protein</fullName>
    </recommendedName>
</protein>
<comment type="caution">
    <text evidence="1">The sequence shown here is derived from an EMBL/GenBank/DDBJ whole genome shotgun (WGS) entry which is preliminary data.</text>
</comment>
<dbReference type="RefSeq" id="WP_306424008.1">
    <property type="nucleotide sequence ID" value="NZ_BKCG01000001.1"/>
</dbReference>